<dbReference type="STRING" id="378806.STAUR_1529"/>
<dbReference type="Gene3D" id="3.40.30.10">
    <property type="entry name" value="Glutaredoxin"/>
    <property type="match status" value="1"/>
</dbReference>
<dbReference type="PANTHER" id="PTHR40112">
    <property type="entry name" value="H2HPP ISOMERASE"/>
    <property type="match status" value="1"/>
</dbReference>
<evidence type="ECO:0000256" key="7">
    <source>
        <dbReference type="ARBA" id="ARBA00023136"/>
    </source>
</evidence>
<keyword evidence="14" id="KW-1185">Reference proteome</keyword>
<dbReference type="InterPro" id="IPR013096">
    <property type="entry name" value="Cupin_2"/>
</dbReference>
<dbReference type="AlphaFoldDB" id="Q09DH9"/>
<dbReference type="SUPFAM" id="SSF51182">
    <property type="entry name" value="RmlC-like cupins"/>
    <property type="match status" value="1"/>
</dbReference>
<dbReference type="PATRIC" id="fig|378806.16.peg.9200"/>
<keyword evidence="9" id="KW-0676">Redox-active center</keyword>
<gene>
    <name evidence="12" type="ordered locus">STAUR_1529</name>
    <name evidence="13" type="ORF">STIAU_1505</name>
</gene>
<keyword evidence="5 10" id="KW-1133">Transmembrane helix</keyword>
<keyword evidence="8" id="KW-1015">Disulfide bond</keyword>
<reference evidence="12 14" key="2">
    <citation type="journal article" date="2011" name="Mol. Biol. Evol.">
        <title>Comparative genomic analysis of fruiting body formation in Myxococcales.</title>
        <authorList>
            <person name="Huntley S."/>
            <person name="Hamann N."/>
            <person name="Wegener-Feldbrugge S."/>
            <person name="Treuner-Lange A."/>
            <person name="Kube M."/>
            <person name="Reinhardt R."/>
            <person name="Klages S."/>
            <person name="Muller R."/>
            <person name="Ronning C.M."/>
            <person name="Nierman W.C."/>
            <person name="Sogaard-Andersen L."/>
        </authorList>
    </citation>
    <scope>NUCLEOTIDE SEQUENCE [LARGE SCALE GENOMIC DNA]</scope>
    <source>
        <strain evidence="12 14">DW4/3-1</strain>
    </source>
</reference>
<protein>
    <submittedName>
        <fullName evidence="12 13">Vitamin K epoxide reductase family</fullName>
    </submittedName>
</protein>
<keyword evidence="4" id="KW-0874">Quinone</keyword>
<dbReference type="InterPro" id="IPR014710">
    <property type="entry name" value="RmlC-like_jellyroll"/>
</dbReference>
<dbReference type="InterPro" id="IPR012932">
    <property type="entry name" value="VKOR"/>
</dbReference>
<dbReference type="Gene3D" id="1.20.1440.130">
    <property type="entry name" value="VKOR domain"/>
    <property type="match status" value="1"/>
</dbReference>
<evidence type="ECO:0000313" key="13">
    <source>
        <dbReference type="EMBL" id="EAU69746.1"/>
    </source>
</evidence>
<dbReference type="GO" id="GO:0016020">
    <property type="term" value="C:membrane"/>
    <property type="evidence" value="ECO:0007669"/>
    <property type="project" value="UniProtKB-SubCell"/>
</dbReference>
<dbReference type="eggNOG" id="COG0662">
    <property type="taxonomic scope" value="Bacteria"/>
</dbReference>
<dbReference type="EMBL" id="CP002271">
    <property type="protein sequence ID" value="ADO69333.1"/>
    <property type="molecule type" value="Genomic_DNA"/>
</dbReference>
<feature type="transmembrane region" description="Helical" evidence="10">
    <location>
        <begin position="279"/>
        <end position="296"/>
    </location>
</feature>
<dbReference type="InterPro" id="IPR036249">
    <property type="entry name" value="Thioredoxin-like_sf"/>
</dbReference>
<sequence length="551" mass="58063">MDVKHLSAFQGFSAEKLQKHNVFQSGRFFLDVYCVAPGQAQKPHQHALSDKVYLVLEGRCRFRLGAEEETHGPGATVFAPAGVEHGVANDGPDHARLLVLMTPPSGACMSQKAPPPSPVPVRGALALLGLGIAESALSLFQWSQLLTLRAGGATVCGVSEHVNCETVWNSPFASRVHELFGIPVAGLGLLWGIVATALAGLYVAWRSGGHTVRPAVNGLRLTAAAGVVSTVIFAGVSAGSGVLCPTCLGTYALVIAFAAVAWLGLPGPKVPQAGEWGRTLTWTVGFTVAGFLALLIPGRATPKASSGESALPQMGASGAPASLEEYLKGLSAREQQQVADALAQYRQDTPQPALAPARRRFGPVDAPVKVVEWTDSKCPHCKILVESVADLKRRVPEGKMSLEARQYPLDGACNPAIPPQYSDGSGTRCLAAKAQICLESASDYWSLREKLFANQAALTGPKVMEIASSGTMPRSQLEACVNSPETAARLREDVSYAKQHDIHGTPLMVVNGREVPPSVPFLYALVMTGGDTSAPAWSVLPPPNPPQAHAH</sequence>
<evidence type="ECO:0000313" key="15">
    <source>
        <dbReference type="Proteomes" id="UP000032702"/>
    </source>
</evidence>
<dbReference type="RefSeq" id="WP_002609822.1">
    <property type="nucleotide sequence ID" value="NC_014623.1"/>
</dbReference>
<feature type="domain" description="Vitamin K epoxide reductase" evidence="11">
    <location>
        <begin position="118"/>
        <end position="265"/>
    </location>
</feature>
<keyword evidence="3 10" id="KW-0812">Transmembrane</keyword>
<dbReference type="InterPro" id="IPR011051">
    <property type="entry name" value="RmlC_Cupin_sf"/>
</dbReference>
<dbReference type="InterPro" id="IPR052535">
    <property type="entry name" value="Bacilysin_H2HPP_isomerase"/>
</dbReference>
<dbReference type="Pfam" id="PF07883">
    <property type="entry name" value="Cupin_2"/>
    <property type="match status" value="1"/>
</dbReference>
<accession>Q09DH9</accession>
<evidence type="ECO:0000313" key="12">
    <source>
        <dbReference type="EMBL" id="ADO69333.1"/>
    </source>
</evidence>
<dbReference type="eggNOG" id="COG1651">
    <property type="taxonomic scope" value="Bacteria"/>
</dbReference>
<dbReference type="KEGG" id="sur:STAUR_1529"/>
<dbReference type="EMBL" id="AAMD01000003">
    <property type="protein sequence ID" value="EAU69746.1"/>
    <property type="molecule type" value="Genomic_DNA"/>
</dbReference>
<evidence type="ECO:0000256" key="6">
    <source>
        <dbReference type="ARBA" id="ARBA00023002"/>
    </source>
</evidence>
<feature type="transmembrane region" description="Helical" evidence="10">
    <location>
        <begin position="217"/>
        <end position="236"/>
    </location>
</feature>
<comment type="similarity">
    <text evidence="2">Belongs to the VKOR family.</text>
</comment>
<feature type="transmembrane region" description="Helical" evidence="10">
    <location>
        <begin position="180"/>
        <end position="205"/>
    </location>
</feature>
<dbReference type="Pfam" id="PF07884">
    <property type="entry name" value="VKOR"/>
    <property type="match status" value="1"/>
</dbReference>
<evidence type="ECO:0000256" key="1">
    <source>
        <dbReference type="ARBA" id="ARBA00004141"/>
    </source>
</evidence>
<evidence type="ECO:0000256" key="9">
    <source>
        <dbReference type="ARBA" id="ARBA00023284"/>
    </source>
</evidence>
<comment type="subcellular location">
    <subcellularLocation>
        <location evidence="1">Membrane</location>
        <topology evidence="1">Multi-pass membrane protein</topology>
    </subcellularLocation>
</comment>
<evidence type="ECO:0000259" key="11">
    <source>
        <dbReference type="SMART" id="SM00756"/>
    </source>
</evidence>
<dbReference type="PANTHER" id="PTHR40112:SF1">
    <property type="entry name" value="H2HPP ISOMERASE"/>
    <property type="match status" value="1"/>
</dbReference>
<dbReference type="Proteomes" id="UP000032702">
    <property type="component" value="Unassembled WGS sequence"/>
</dbReference>
<dbReference type="OrthoDB" id="117402at2"/>
<evidence type="ECO:0000256" key="2">
    <source>
        <dbReference type="ARBA" id="ARBA00006214"/>
    </source>
</evidence>
<keyword evidence="7 10" id="KW-0472">Membrane</keyword>
<name>Q09DH9_STIAD</name>
<evidence type="ECO:0000256" key="8">
    <source>
        <dbReference type="ARBA" id="ARBA00023157"/>
    </source>
</evidence>
<dbReference type="InterPro" id="IPR012336">
    <property type="entry name" value="Thioredoxin-like_fold"/>
</dbReference>
<evidence type="ECO:0000256" key="4">
    <source>
        <dbReference type="ARBA" id="ARBA00022719"/>
    </source>
</evidence>
<dbReference type="GO" id="GO:0048038">
    <property type="term" value="F:quinone binding"/>
    <property type="evidence" value="ECO:0007669"/>
    <property type="project" value="UniProtKB-KW"/>
</dbReference>
<dbReference type="SMART" id="SM00756">
    <property type="entry name" value="VKc"/>
    <property type="match status" value="1"/>
</dbReference>
<dbReference type="InterPro" id="IPR038354">
    <property type="entry name" value="VKOR_sf"/>
</dbReference>
<evidence type="ECO:0000256" key="3">
    <source>
        <dbReference type="ARBA" id="ARBA00022692"/>
    </source>
</evidence>
<feature type="transmembrane region" description="Helical" evidence="10">
    <location>
        <begin position="248"/>
        <end position="267"/>
    </location>
</feature>
<dbReference type="Pfam" id="PF13462">
    <property type="entry name" value="Thioredoxin_4"/>
    <property type="match status" value="1"/>
</dbReference>
<dbReference type="CDD" id="cd06122">
    <property type="entry name" value="cupin_TTHA0104"/>
    <property type="match status" value="1"/>
</dbReference>
<organism evidence="13 15">
    <name type="scientific">Stigmatella aurantiaca (strain DW4/3-1)</name>
    <dbReference type="NCBI Taxonomy" id="378806"/>
    <lineage>
        <taxon>Bacteria</taxon>
        <taxon>Pseudomonadati</taxon>
        <taxon>Myxococcota</taxon>
        <taxon>Myxococcia</taxon>
        <taxon>Myxococcales</taxon>
        <taxon>Cystobacterineae</taxon>
        <taxon>Archangiaceae</taxon>
        <taxon>Stigmatella</taxon>
    </lineage>
</organism>
<evidence type="ECO:0000256" key="10">
    <source>
        <dbReference type="SAM" id="Phobius"/>
    </source>
</evidence>
<reference evidence="13 15" key="1">
    <citation type="submission" date="2006-04" db="EMBL/GenBank/DDBJ databases">
        <authorList>
            <person name="Nierman W.C."/>
        </authorList>
    </citation>
    <scope>NUCLEOTIDE SEQUENCE [LARGE SCALE GENOMIC DNA]</scope>
    <source>
        <strain evidence="13 15">DW4/3-1</strain>
    </source>
</reference>
<keyword evidence="6" id="KW-0560">Oxidoreductase</keyword>
<evidence type="ECO:0000313" key="14">
    <source>
        <dbReference type="Proteomes" id="UP000001351"/>
    </source>
</evidence>
<evidence type="ECO:0000256" key="5">
    <source>
        <dbReference type="ARBA" id="ARBA00022989"/>
    </source>
</evidence>
<proteinExistence type="inferred from homology"/>
<dbReference type="Proteomes" id="UP000001351">
    <property type="component" value="Chromosome"/>
</dbReference>
<dbReference type="GO" id="GO:0016491">
    <property type="term" value="F:oxidoreductase activity"/>
    <property type="evidence" value="ECO:0007669"/>
    <property type="project" value="UniProtKB-KW"/>
</dbReference>
<dbReference type="Gene3D" id="2.60.120.10">
    <property type="entry name" value="Jelly Rolls"/>
    <property type="match status" value="1"/>
</dbReference>
<dbReference type="SUPFAM" id="SSF52833">
    <property type="entry name" value="Thioredoxin-like"/>
    <property type="match status" value="1"/>
</dbReference>
<dbReference type="CDD" id="cd12920">
    <property type="entry name" value="VKOR_3"/>
    <property type="match status" value="1"/>
</dbReference>
<dbReference type="HOGENOM" id="CLU_583716_0_0_7"/>